<name>A0AAV7QEM2_PLEWA</name>
<dbReference type="Proteomes" id="UP001066276">
    <property type="component" value="Chromosome 6"/>
</dbReference>
<evidence type="ECO:0000313" key="1">
    <source>
        <dbReference type="EMBL" id="KAJ1136923.1"/>
    </source>
</evidence>
<accession>A0AAV7QEM2</accession>
<sequence>MVAKILNFKDYDTVLRAARERAPIHIENVRVSLFPDYTVAVQHRCSSFQEVKASSTDICSLTQGDPRLTDYAFKDCDTVLRAARERAPIHIENVRVSLFPDYTVAVQHRCSSFQEVMDAARGRYPLTDSVRQAFGTLGWDYMIVALTKFGIPADYIKWVKLLYSTPKARARTGPYISDSYQIPWGTRQSFPLASVCASRQTYCTANPTSSC</sequence>
<evidence type="ECO:0000313" key="2">
    <source>
        <dbReference type="Proteomes" id="UP001066276"/>
    </source>
</evidence>
<gene>
    <name evidence="1" type="ORF">NDU88_003337</name>
</gene>
<reference evidence="1" key="1">
    <citation type="journal article" date="2022" name="bioRxiv">
        <title>Sequencing and chromosome-scale assembly of the giantPleurodeles waltlgenome.</title>
        <authorList>
            <person name="Brown T."/>
            <person name="Elewa A."/>
            <person name="Iarovenko S."/>
            <person name="Subramanian E."/>
            <person name="Araus A.J."/>
            <person name="Petzold A."/>
            <person name="Susuki M."/>
            <person name="Suzuki K.-i.T."/>
            <person name="Hayashi T."/>
            <person name="Toyoda A."/>
            <person name="Oliveira C."/>
            <person name="Osipova E."/>
            <person name="Leigh N.D."/>
            <person name="Simon A."/>
            <person name="Yun M.H."/>
        </authorList>
    </citation>
    <scope>NUCLEOTIDE SEQUENCE</scope>
    <source>
        <strain evidence="1">20211129_DDA</strain>
        <tissue evidence="1">Liver</tissue>
    </source>
</reference>
<dbReference type="AlphaFoldDB" id="A0AAV7QEM2"/>
<protein>
    <submittedName>
        <fullName evidence="1">Uncharacterized protein</fullName>
    </submittedName>
</protein>
<dbReference type="EMBL" id="JANPWB010000010">
    <property type="protein sequence ID" value="KAJ1136923.1"/>
    <property type="molecule type" value="Genomic_DNA"/>
</dbReference>
<comment type="caution">
    <text evidence="1">The sequence shown here is derived from an EMBL/GenBank/DDBJ whole genome shotgun (WGS) entry which is preliminary data.</text>
</comment>
<proteinExistence type="predicted"/>
<keyword evidence="2" id="KW-1185">Reference proteome</keyword>
<organism evidence="1 2">
    <name type="scientific">Pleurodeles waltl</name>
    <name type="common">Iberian ribbed newt</name>
    <dbReference type="NCBI Taxonomy" id="8319"/>
    <lineage>
        <taxon>Eukaryota</taxon>
        <taxon>Metazoa</taxon>
        <taxon>Chordata</taxon>
        <taxon>Craniata</taxon>
        <taxon>Vertebrata</taxon>
        <taxon>Euteleostomi</taxon>
        <taxon>Amphibia</taxon>
        <taxon>Batrachia</taxon>
        <taxon>Caudata</taxon>
        <taxon>Salamandroidea</taxon>
        <taxon>Salamandridae</taxon>
        <taxon>Pleurodelinae</taxon>
        <taxon>Pleurodeles</taxon>
    </lineage>
</organism>